<dbReference type="RefSeq" id="WP_160552920.1">
    <property type="nucleotide sequence ID" value="NZ_CP047650.1"/>
</dbReference>
<gene>
    <name evidence="2" type="ORF">GT347_14780</name>
</gene>
<reference evidence="2 3" key="1">
    <citation type="submission" date="2020-01" db="EMBL/GenBank/DDBJ databases">
        <title>Genome sequencing of strain KACC 21265.</title>
        <authorList>
            <person name="Heo J."/>
            <person name="Kim S.-J."/>
            <person name="Kim J.-S."/>
            <person name="Hong S.-B."/>
            <person name="Kwon S.-W."/>
        </authorList>
    </citation>
    <scope>NUCLEOTIDE SEQUENCE [LARGE SCALE GENOMIC DNA]</scope>
    <source>
        <strain evidence="2 3">KACC 21265</strain>
    </source>
</reference>
<dbReference type="KEGG" id="xyk:GT347_14780"/>
<sequence>MSIQRLTRDAALALPLQALDSVNGAPRSATELQLPGREKAEFGIWESEPGRFQRTVEEGEIMVILSGYAVFTGTDGQRTEMAEGDTLMFPPMTKGEWVVEKKLRKLYVLL</sequence>
<evidence type="ECO:0000313" key="2">
    <source>
        <dbReference type="EMBL" id="QHI99139.1"/>
    </source>
</evidence>
<evidence type="ECO:0000259" key="1">
    <source>
        <dbReference type="Pfam" id="PF05899"/>
    </source>
</evidence>
<feature type="domain" description="(S)-ureidoglycine aminohydrolase cupin" evidence="1">
    <location>
        <begin position="40"/>
        <end position="107"/>
    </location>
</feature>
<accession>A0A857J7U2</accession>
<name>A0A857J7U2_9BURK</name>
<dbReference type="PANTHER" id="PTHR40943">
    <property type="entry name" value="CYTOPLASMIC PROTEIN-RELATED"/>
    <property type="match status" value="1"/>
</dbReference>
<dbReference type="InterPro" id="IPR011051">
    <property type="entry name" value="RmlC_Cupin_sf"/>
</dbReference>
<dbReference type="InterPro" id="IPR008579">
    <property type="entry name" value="UGlyAH_Cupin_dom"/>
</dbReference>
<evidence type="ECO:0000313" key="3">
    <source>
        <dbReference type="Proteomes" id="UP000464787"/>
    </source>
</evidence>
<proteinExistence type="predicted"/>
<dbReference type="AlphaFoldDB" id="A0A857J7U2"/>
<dbReference type="Pfam" id="PF05899">
    <property type="entry name" value="Cupin_3"/>
    <property type="match status" value="1"/>
</dbReference>
<dbReference type="InterPro" id="IPR014710">
    <property type="entry name" value="RmlC-like_jellyroll"/>
</dbReference>
<dbReference type="PANTHER" id="PTHR40943:SF1">
    <property type="entry name" value="CYTOPLASMIC PROTEIN"/>
    <property type="match status" value="1"/>
</dbReference>
<dbReference type="Gene3D" id="2.60.120.10">
    <property type="entry name" value="Jelly Rolls"/>
    <property type="match status" value="1"/>
</dbReference>
<dbReference type="CDD" id="cd02227">
    <property type="entry name" value="cupin_TM1112-like"/>
    <property type="match status" value="1"/>
</dbReference>
<keyword evidence="3" id="KW-1185">Reference proteome</keyword>
<dbReference type="SUPFAM" id="SSF51182">
    <property type="entry name" value="RmlC-like cupins"/>
    <property type="match status" value="1"/>
</dbReference>
<organism evidence="2 3">
    <name type="scientific">Xylophilus rhododendri</name>
    <dbReference type="NCBI Taxonomy" id="2697032"/>
    <lineage>
        <taxon>Bacteria</taxon>
        <taxon>Pseudomonadati</taxon>
        <taxon>Pseudomonadota</taxon>
        <taxon>Betaproteobacteria</taxon>
        <taxon>Burkholderiales</taxon>
        <taxon>Xylophilus</taxon>
    </lineage>
</organism>
<dbReference type="EMBL" id="CP047650">
    <property type="protein sequence ID" value="QHI99139.1"/>
    <property type="molecule type" value="Genomic_DNA"/>
</dbReference>
<dbReference type="Proteomes" id="UP000464787">
    <property type="component" value="Chromosome"/>
</dbReference>
<protein>
    <submittedName>
        <fullName evidence="2">DUF861 domain-containing protein</fullName>
    </submittedName>
</protein>